<feature type="region of interest" description="Disordered" evidence="1">
    <location>
        <begin position="95"/>
        <end position="126"/>
    </location>
</feature>
<dbReference type="AlphaFoldDB" id="A0AAD7YRS2"/>
<gene>
    <name evidence="2" type="ORF">PYW07_015704</name>
</gene>
<evidence type="ECO:0000256" key="1">
    <source>
        <dbReference type="SAM" id="MobiDB-lite"/>
    </source>
</evidence>
<accession>A0AAD7YRS2</accession>
<evidence type="ECO:0000313" key="3">
    <source>
        <dbReference type="Proteomes" id="UP001231518"/>
    </source>
</evidence>
<name>A0AAD7YRS2_MYTSE</name>
<keyword evidence="3" id="KW-1185">Reference proteome</keyword>
<comment type="caution">
    <text evidence="2">The sequence shown here is derived from an EMBL/GenBank/DDBJ whole genome shotgun (WGS) entry which is preliminary data.</text>
</comment>
<organism evidence="2 3">
    <name type="scientific">Mythimna separata</name>
    <name type="common">Oriental armyworm</name>
    <name type="synonym">Pseudaletia separata</name>
    <dbReference type="NCBI Taxonomy" id="271217"/>
    <lineage>
        <taxon>Eukaryota</taxon>
        <taxon>Metazoa</taxon>
        <taxon>Ecdysozoa</taxon>
        <taxon>Arthropoda</taxon>
        <taxon>Hexapoda</taxon>
        <taxon>Insecta</taxon>
        <taxon>Pterygota</taxon>
        <taxon>Neoptera</taxon>
        <taxon>Endopterygota</taxon>
        <taxon>Lepidoptera</taxon>
        <taxon>Glossata</taxon>
        <taxon>Ditrysia</taxon>
        <taxon>Noctuoidea</taxon>
        <taxon>Noctuidae</taxon>
        <taxon>Noctuinae</taxon>
        <taxon>Hadenini</taxon>
        <taxon>Mythimna</taxon>
    </lineage>
</organism>
<sequence length="126" mass="14286">MLFTCKEQTKLSKKLVKKSATLGIQPSHGANAMLLCPRTGHQRPSLLLNFDSDQLLEVDEAQMAKMPPTISTALLPYHKHRRVLPCAFTPYENNVAKESKKAAPKKKAPPQAIKFPKKRRKKNKRR</sequence>
<dbReference type="Proteomes" id="UP001231518">
    <property type="component" value="Chromosome 7"/>
</dbReference>
<dbReference type="EMBL" id="JARGEI010000010">
    <property type="protein sequence ID" value="KAJ8724746.1"/>
    <property type="molecule type" value="Genomic_DNA"/>
</dbReference>
<protein>
    <submittedName>
        <fullName evidence="2">Uncharacterized protein</fullName>
    </submittedName>
</protein>
<evidence type="ECO:0000313" key="2">
    <source>
        <dbReference type="EMBL" id="KAJ8724746.1"/>
    </source>
</evidence>
<feature type="compositionally biased region" description="Basic residues" evidence="1">
    <location>
        <begin position="115"/>
        <end position="126"/>
    </location>
</feature>
<proteinExistence type="predicted"/>
<reference evidence="2" key="1">
    <citation type="submission" date="2023-03" db="EMBL/GenBank/DDBJ databases">
        <title>Chromosome-level genomes of two armyworms, Mythimna separata and Mythimna loreyi, provide insights into the biosynthesis and reception of sex pheromones.</title>
        <authorList>
            <person name="Zhao H."/>
        </authorList>
    </citation>
    <scope>NUCLEOTIDE SEQUENCE</scope>
    <source>
        <strain evidence="2">BeijingLab</strain>
        <tissue evidence="2">Pupa</tissue>
    </source>
</reference>